<comment type="caution">
    <text evidence="1">The sequence shown here is derived from an EMBL/GenBank/DDBJ whole genome shotgun (WGS) entry which is preliminary data.</text>
</comment>
<reference evidence="1" key="1">
    <citation type="journal article" date="2015" name="Nature">
        <title>Complex archaea that bridge the gap between prokaryotes and eukaryotes.</title>
        <authorList>
            <person name="Spang A."/>
            <person name="Saw J.H."/>
            <person name="Jorgensen S.L."/>
            <person name="Zaremba-Niedzwiedzka K."/>
            <person name="Martijn J."/>
            <person name="Lind A.E."/>
            <person name="van Eijk R."/>
            <person name="Schleper C."/>
            <person name="Guy L."/>
            <person name="Ettema T.J."/>
        </authorList>
    </citation>
    <scope>NUCLEOTIDE SEQUENCE</scope>
</reference>
<proteinExistence type="predicted"/>
<protein>
    <submittedName>
        <fullName evidence="1">Uncharacterized protein</fullName>
    </submittedName>
</protein>
<name>A0A0F9HV62_9ZZZZ</name>
<dbReference type="EMBL" id="LAZR01015862">
    <property type="protein sequence ID" value="KKM07027.1"/>
    <property type="molecule type" value="Genomic_DNA"/>
</dbReference>
<accession>A0A0F9HV62</accession>
<organism evidence="1">
    <name type="scientific">marine sediment metagenome</name>
    <dbReference type="NCBI Taxonomy" id="412755"/>
    <lineage>
        <taxon>unclassified sequences</taxon>
        <taxon>metagenomes</taxon>
        <taxon>ecological metagenomes</taxon>
    </lineage>
</organism>
<sequence>MKTKRILVLSLILVLLIPFTAWAQEQTQTTQKTPIEKIIELVVENNPTLQSQRDLIKEIEEMPAPGSGFIDIEALESVTETGGIQTPLLSMIQLEDIREAMLARKDVLEKARQSYESLKKSLLTELLTNLAELSKLENKERSLTQLQSFLESRAESLTQQVKAGLQQPSTLYDLTERIMNTAMEIENTIEEIKTLKLQTAITIGGNKWKELLQMLDEYKIIL</sequence>
<gene>
    <name evidence="1" type="ORF">LCGC14_1738050</name>
</gene>
<evidence type="ECO:0000313" key="1">
    <source>
        <dbReference type="EMBL" id="KKM07027.1"/>
    </source>
</evidence>
<dbReference type="AlphaFoldDB" id="A0A0F9HV62"/>